<dbReference type="Proteomes" id="UP000238176">
    <property type="component" value="Unassembled WGS sequence"/>
</dbReference>
<reference evidence="3 4" key="1">
    <citation type="submission" date="2018-03" db="EMBL/GenBank/DDBJ databases">
        <title>Genomic Encyclopedia of Type Strains, Phase III (KMG-III): the genomes of soil and plant-associated and newly described type strains.</title>
        <authorList>
            <person name="Whitman W."/>
        </authorList>
    </citation>
    <scope>NUCLEOTIDE SEQUENCE [LARGE SCALE GENOMIC DNA]</scope>
    <source>
        <strain evidence="3 4">CGMCC 4.7067</strain>
    </source>
</reference>
<evidence type="ECO:0000313" key="3">
    <source>
        <dbReference type="EMBL" id="PRY60043.1"/>
    </source>
</evidence>
<dbReference type="AlphaFoldDB" id="A0A2T0UQ49"/>
<evidence type="ECO:0000259" key="2">
    <source>
        <dbReference type="SMART" id="SM00530"/>
    </source>
</evidence>
<name>A0A2T0UQ49_9ACTN</name>
<dbReference type="GO" id="GO:0003677">
    <property type="term" value="F:DNA binding"/>
    <property type="evidence" value="ECO:0007669"/>
    <property type="project" value="InterPro"/>
</dbReference>
<dbReference type="Gene3D" id="1.10.260.40">
    <property type="entry name" value="lambda repressor-like DNA-binding domains"/>
    <property type="match status" value="1"/>
</dbReference>
<dbReference type="CDD" id="cd00093">
    <property type="entry name" value="HTH_XRE"/>
    <property type="match status" value="1"/>
</dbReference>
<evidence type="ECO:0000256" key="1">
    <source>
        <dbReference type="SAM" id="MobiDB-lite"/>
    </source>
</evidence>
<feature type="domain" description="HTH cro/C1-type" evidence="2">
    <location>
        <begin position="12"/>
        <end position="84"/>
    </location>
</feature>
<dbReference type="EMBL" id="PVTJ01000003">
    <property type="protein sequence ID" value="PRY60043.1"/>
    <property type="molecule type" value="Genomic_DNA"/>
</dbReference>
<evidence type="ECO:0000313" key="4">
    <source>
        <dbReference type="Proteomes" id="UP000238176"/>
    </source>
</evidence>
<gene>
    <name evidence="3" type="ORF">B0I28_103517</name>
</gene>
<comment type="caution">
    <text evidence="3">The sequence shown here is derived from an EMBL/GenBank/DDBJ whole genome shotgun (WGS) entry which is preliminary data.</text>
</comment>
<dbReference type="Pfam" id="PF17765">
    <property type="entry name" value="MLTR_LBD"/>
    <property type="match status" value="1"/>
</dbReference>
<feature type="region of interest" description="Disordered" evidence="1">
    <location>
        <begin position="282"/>
        <end position="308"/>
    </location>
</feature>
<dbReference type="Pfam" id="PF13560">
    <property type="entry name" value="HTH_31"/>
    <property type="match status" value="1"/>
</dbReference>
<dbReference type="OrthoDB" id="3542608at2"/>
<dbReference type="SUPFAM" id="SSF47413">
    <property type="entry name" value="lambda repressor-like DNA-binding domains"/>
    <property type="match status" value="1"/>
</dbReference>
<proteinExistence type="predicted"/>
<dbReference type="PANTHER" id="PTHR35010:SF2">
    <property type="entry name" value="BLL4672 PROTEIN"/>
    <property type="match status" value="1"/>
</dbReference>
<protein>
    <submittedName>
        <fullName evidence="3">Helix-turn-helix protein</fullName>
    </submittedName>
</protein>
<sequence length="308" mass="34158">MAARRNELLSAFLTRKRAEVSPETAGIEATGTRRVPGLRREEVAFLAGVSLDWYVRLEQGRPVTPSEQVLGAIARTLRLDEAERDYLYNLARPATGPGAGDPGLPAVRPGIRKMIRTFDNQPAFVLGPRMEVLDGNDLAWALLADFPARAPDDRNLLRWIFTDPAARDLYIDWAQIAAELVGVLQLEASARPRDQQIAALVRELATTSTEFRTWWARPAPQGRTSGTKRFQHPVVGALTIEWEAFTLQEDQTQTVFVYTAADPDSDAALRMLASWRATTIRDSEAGTLTPQHHLRPNSTEPRGPQGAE</sequence>
<dbReference type="PANTHER" id="PTHR35010">
    <property type="entry name" value="BLL4672 PROTEIN-RELATED"/>
    <property type="match status" value="1"/>
</dbReference>
<dbReference type="SMART" id="SM00530">
    <property type="entry name" value="HTH_XRE"/>
    <property type="match status" value="1"/>
</dbReference>
<dbReference type="RefSeq" id="WP_106363917.1">
    <property type="nucleotide sequence ID" value="NZ_PVTJ01000003.1"/>
</dbReference>
<accession>A0A2T0UQ49</accession>
<dbReference type="InterPro" id="IPR041413">
    <property type="entry name" value="MLTR_LBD"/>
</dbReference>
<dbReference type="InterPro" id="IPR001387">
    <property type="entry name" value="Cro/C1-type_HTH"/>
</dbReference>
<dbReference type="Gene3D" id="3.30.450.180">
    <property type="match status" value="1"/>
</dbReference>
<organism evidence="3 4">
    <name type="scientific">Glycomyces artemisiae</name>
    <dbReference type="NCBI Taxonomy" id="1076443"/>
    <lineage>
        <taxon>Bacteria</taxon>
        <taxon>Bacillati</taxon>
        <taxon>Actinomycetota</taxon>
        <taxon>Actinomycetes</taxon>
        <taxon>Glycomycetales</taxon>
        <taxon>Glycomycetaceae</taxon>
        <taxon>Glycomyces</taxon>
    </lineage>
</organism>
<keyword evidence="4" id="KW-1185">Reference proteome</keyword>
<feature type="compositionally biased region" description="Polar residues" evidence="1">
    <location>
        <begin position="286"/>
        <end position="300"/>
    </location>
</feature>
<dbReference type="InterPro" id="IPR010982">
    <property type="entry name" value="Lambda_DNA-bd_dom_sf"/>
</dbReference>